<reference evidence="3" key="1">
    <citation type="journal article" date="2014" name="Front. Microbiol.">
        <title>High frequency of phylogenetically diverse reductive dehalogenase-homologous genes in deep subseafloor sedimentary metagenomes.</title>
        <authorList>
            <person name="Kawai M."/>
            <person name="Futagami T."/>
            <person name="Toyoda A."/>
            <person name="Takaki Y."/>
            <person name="Nishi S."/>
            <person name="Hori S."/>
            <person name="Arai W."/>
            <person name="Tsubouchi T."/>
            <person name="Morono Y."/>
            <person name="Uchiyama I."/>
            <person name="Ito T."/>
            <person name="Fujiyama A."/>
            <person name="Inagaki F."/>
            <person name="Takami H."/>
        </authorList>
    </citation>
    <scope>NUCLEOTIDE SEQUENCE</scope>
    <source>
        <strain evidence="3">Expedition CK06-06</strain>
    </source>
</reference>
<keyword evidence="1" id="KW-1133">Transmembrane helix</keyword>
<name>X1TPS0_9ZZZZ</name>
<feature type="non-terminal residue" evidence="3">
    <location>
        <position position="109"/>
    </location>
</feature>
<feature type="transmembrane region" description="Helical" evidence="1">
    <location>
        <begin position="47"/>
        <end position="67"/>
    </location>
</feature>
<dbReference type="EMBL" id="BARW01029235">
    <property type="protein sequence ID" value="GAJ07259.1"/>
    <property type="molecule type" value="Genomic_DNA"/>
</dbReference>
<feature type="domain" description="HEPN" evidence="2">
    <location>
        <begin position="19"/>
        <end position="106"/>
    </location>
</feature>
<proteinExistence type="predicted"/>
<evidence type="ECO:0000313" key="3">
    <source>
        <dbReference type="EMBL" id="GAJ07259.1"/>
    </source>
</evidence>
<evidence type="ECO:0000259" key="2">
    <source>
        <dbReference type="Pfam" id="PF05168"/>
    </source>
</evidence>
<organism evidence="3">
    <name type="scientific">marine sediment metagenome</name>
    <dbReference type="NCBI Taxonomy" id="412755"/>
    <lineage>
        <taxon>unclassified sequences</taxon>
        <taxon>metagenomes</taxon>
        <taxon>ecological metagenomes</taxon>
    </lineage>
</organism>
<gene>
    <name evidence="3" type="ORF">S12H4_47029</name>
</gene>
<accession>X1TPS0</accession>
<evidence type="ECO:0000256" key="1">
    <source>
        <dbReference type="SAM" id="Phobius"/>
    </source>
</evidence>
<protein>
    <recommendedName>
        <fullName evidence="2">HEPN domain-containing protein</fullName>
    </recommendedName>
</protein>
<keyword evidence="1" id="KW-0812">Transmembrane</keyword>
<sequence>MNLNKSSGVNKDKTTWHLKSLLKEADEAYKSALELLNFKYFPKKFKYFNSSLILLNYSIELCLKIILLNQNLKMQRTHNLIKLWNCCKDKVKELNEMKIDEYIIMLNRV</sequence>
<dbReference type="InterPro" id="IPR007842">
    <property type="entry name" value="HEPN_dom"/>
</dbReference>
<dbReference type="Gene3D" id="1.20.120.330">
    <property type="entry name" value="Nucleotidyltransferases domain 2"/>
    <property type="match status" value="1"/>
</dbReference>
<comment type="caution">
    <text evidence="3">The sequence shown here is derived from an EMBL/GenBank/DDBJ whole genome shotgun (WGS) entry which is preliminary data.</text>
</comment>
<keyword evidence="1" id="KW-0472">Membrane</keyword>
<dbReference type="Pfam" id="PF05168">
    <property type="entry name" value="HEPN"/>
    <property type="match status" value="1"/>
</dbReference>
<dbReference type="AlphaFoldDB" id="X1TPS0"/>